<proteinExistence type="predicted"/>
<dbReference type="InterPro" id="IPR003661">
    <property type="entry name" value="HisK_dim/P_dom"/>
</dbReference>
<organism evidence="9 10">
    <name type="scientific">Plebeiibacterium sediminum</name>
    <dbReference type="NCBI Taxonomy" id="2992112"/>
    <lineage>
        <taxon>Bacteria</taxon>
        <taxon>Pseudomonadati</taxon>
        <taxon>Bacteroidota</taxon>
        <taxon>Bacteroidia</taxon>
        <taxon>Marinilabiliales</taxon>
        <taxon>Marinilabiliaceae</taxon>
        <taxon>Plebeiibacterium</taxon>
    </lineage>
</organism>
<dbReference type="CDD" id="cd00130">
    <property type="entry name" value="PAS"/>
    <property type="match status" value="3"/>
</dbReference>
<reference evidence="9" key="1">
    <citation type="submission" date="2022-10" db="EMBL/GenBank/DDBJ databases">
        <authorList>
            <person name="Yu W.X."/>
        </authorList>
    </citation>
    <scope>NUCLEOTIDE SEQUENCE</scope>
    <source>
        <strain evidence="9">AAT</strain>
    </source>
</reference>
<evidence type="ECO:0000256" key="1">
    <source>
        <dbReference type="ARBA" id="ARBA00000085"/>
    </source>
</evidence>
<dbReference type="CDD" id="cd00082">
    <property type="entry name" value="HisKA"/>
    <property type="match status" value="1"/>
</dbReference>
<dbReference type="EMBL" id="JAPDPJ010000016">
    <property type="protein sequence ID" value="MCW3786607.1"/>
    <property type="molecule type" value="Genomic_DNA"/>
</dbReference>
<dbReference type="SUPFAM" id="SSF47384">
    <property type="entry name" value="Homodimeric domain of signal transducing histidine kinase"/>
    <property type="match status" value="1"/>
</dbReference>
<dbReference type="SMART" id="SM00091">
    <property type="entry name" value="PAS"/>
    <property type="match status" value="3"/>
</dbReference>
<dbReference type="PANTHER" id="PTHR43304:SF1">
    <property type="entry name" value="PAC DOMAIN-CONTAINING PROTEIN"/>
    <property type="match status" value="1"/>
</dbReference>
<dbReference type="Proteomes" id="UP001209229">
    <property type="component" value="Unassembled WGS sequence"/>
</dbReference>
<sequence>MKFVSKLLKYFSNPRNNDSINPDNLHLESHTVFKNLIDNPLIGLYIIQDNRFKFVSKGWCNINGYTPEEVIDKIIPLDIVVPEDKDKVRSNINKRFSGELPFIEYSFRTIIKGGYIKTVKAIGNRIIYKGKPAITGTILDISEQSEIEQRLKESEEKYRSLIENSLVGVYIIQDHKLKYANNQFCRIFGYKPEELLGKISPNEMVHDDDKEYVKKNIEKRIAGKDNSLKYEFKGIRKDGKILNLRVLGNRMNYQKRPAIMGVLIDTTELIETENALKESEHLFRLLLESTPYPITVIDDKMKHIVVNDAFCKSFKLTKEETIGKDPFELNVIPPRETLDYVEKEIRSKGKIDNLEITLNIQDIEEKEFLYSCLRFKLKDEYLRLNAFIDITERNAIKNELIQHKENLEKLVQQRTAELDKSNEELKHINSQLENQKINLEKTLKNLHSTQEQLIQSEKMASLGLLSAGIAHEINNPLNFIHGGSIALENYFEEKPECNDNEVETYLNAIKEGVKRTSDIVTSLNHYSRNNENDKDSCNVNKIINNCLAILKTQISNKVSIKKDLKQNIPYISGNEGKLHQAFLNIIYNAIQALQSSEGTISIASWFDDKNIFIKIADTGIGIPKNIINNVFDPFFTTKEPGKGTGLGLSITYNIIKEHQGEITINSKENEWTEISVVFPIIK</sequence>
<feature type="domain" description="PAS" evidence="8">
    <location>
        <begin position="279"/>
        <end position="336"/>
    </location>
</feature>
<dbReference type="PANTHER" id="PTHR43304">
    <property type="entry name" value="PHYTOCHROME-LIKE PROTEIN CPH1"/>
    <property type="match status" value="1"/>
</dbReference>
<keyword evidence="5" id="KW-0418">Kinase</keyword>
<dbReference type="InterPro" id="IPR052162">
    <property type="entry name" value="Sensor_kinase/Photoreceptor"/>
</dbReference>
<evidence type="ECO:0000256" key="2">
    <source>
        <dbReference type="ARBA" id="ARBA00012438"/>
    </source>
</evidence>
<dbReference type="InterPro" id="IPR013767">
    <property type="entry name" value="PAS_fold"/>
</dbReference>
<keyword evidence="6" id="KW-0175">Coiled coil</keyword>
<dbReference type="EC" id="2.7.13.3" evidence="2"/>
<evidence type="ECO:0000313" key="9">
    <source>
        <dbReference type="EMBL" id="MCW3786607.1"/>
    </source>
</evidence>
<dbReference type="InterPro" id="IPR013655">
    <property type="entry name" value="PAS_fold_3"/>
</dbReference>
<dbReference type="Gene3D" id="3.30.565.10">
    <property type="entry name" value="Histidine kinase-like ATPase, C-terminal domain"/>
    <property type="match status" value="1"/>
</dbReference>
<dbReference type="Pfam" id="PF08447">
    <property type="entry name" value="PAS_3"/>
    <property type="match status" value="2"/>
</dbReference>
<dbReference type="SUPFAM" id="SSF55874">
    <property type="entry name" value="ATPase domain of HSP90 chaperone/DNA topoisomerase II/histidine kinase"/>
    <property type="match status" value="1"/>
</dbReference>
<accession>A0AAE3M3N9</accession>
<dbReference type="InterPro" id="IPR036097">
    <property type="entry name" value="HisK_dim/P_sf"/>
</dbReference>
<dbReference type="Pfam" id="PF00989">
    <property type="entry name" value="PAS"/>
    <property type="match status" value="1"/>
</dbReference>
<dbReference type="SMART" id="SM00387">
    <property type="entry name" value="HATPase_c"/>
    <property type="match status" value="1"/>
</dbReference>
<evidence type="ECO:0000259" key="8">
    <source>
        <dbReference type="PROSITE" id="PS50112"/>
    </source>
</evidence>
<comment type="catalytic activity">
    <reaction evidence="1">
        <text>ATP + protein L-histidine = ADP + protein N-phospho-L-histidine.</text>
        <dbReference type="EC" id="2.7.13.3"/>
    </reaction>
</comment>
<dbReference type="Gene3D" id="1.10.287.130">
    <property type="match status" value="1"/>
</dbReference>
<dbReference type="InterPro" id="IPR003594">
    <property type="entry name" value="HATPase_dom"/>
</dbReference>
<name>A0AAE3M3N9_9BACT</name>
<dbReference type="InterPro" id="IPR005467">
    <property type="entry name" value="His_kinase_dom"/>
</dbReference>
<dbReference type="NCBIfam" id="TIGR00229">
    <property type="entry name" value="sensory_box"/>
    <property type="match status" value="3"/>
</dbReference>
<evidence type="ECO:0000259" key="7">
    <source>
        <dbReference type="PROSITE" id="PS50109"/>
    </source>
</evidence>
<dbReference type="GO" id="GO:0000155">
    <property type="term" value="F:phosphorelay sensor kinase activity"/>
    <property type="evidence" value="ECO:0007669"/>
    <property type="project" value="InterPro"/>
</dbReference>
<dbReference type="PROSITE" id="PS50109">
    <property type="entry name" value="HIS_KIN"/>
    <property type="match status" value="1"/>
</dbReference>
<keyword evidence="10" id="KW-1185">Reference proteome</keyword>
<evidence type="ECO:0000256" key="3">
    <source>
        <dbReference type="ARBA" id="ARBA00022553"/>
    </source>
</evidence>
<dbReference type="AlphaFoldDB" id="A0AAE3M3N9"/>
<keyword evidence="4" id="KW-0808">Transferase</keyword>
<protein>
    <recommendedName>
        <fullName evidence="2">histidine kinase</fullName>
        <ecNumber evidence="2">2.7.13.3</ecNumber>
    </recommendedName>
</protein>
<dbReference type="InterPro" id="IPR036890">
    <property type="entry name" value="HATPase_C_sf"/>
</dbReference>
<comment type="caution">
    <text evidence="9">The sequence shown here is derived from an EMBL/GenBank/DDBJ whole genome shotgun (WGS) entry which is preliminary data.</text>
</comment>
<evidence type="ECO:0000256" key="6">
    <source>
        <dbReference type="SAM" id="Coils"/>
    </source>
</evidence>
<dbReference type="InterPro" id="IPR000014">
    <property type="entry name" value="PAS"/>
</dbReference>
<dbReference type="Gene3D" id="3.30.450.20">
    <property type="entry name" value="PAS domain"/>
    <property type="match status" value="3"/>
</dbReference>
<feature type="domain" description="PAS" evidence="8">
    <location>
        <begin position="154"/>
        <end position="224"/>
    </location>
</feature>
<dbReference type="InterPro" id="IPR035965">
    <property type="entry name" value="PAS-like_dom_sf"/>
</dbReference>
<dbReference type="SUPFAM" id="SSF55785">
    <property type="entry name" value="PYP-like sensor domain (PAS domain)"/>
    <property type="match status" value="3"/>
</dbReference>
<evidence type="ECO:0000256" key="4">
    <source>
        <dbReference type="ARBA" id="ARBA00022679"/>
    </source>
</evidence>
<dbReference type="Pfam" id="PF00512">
    <property type="entry name" value="HisKA"/>
    <property type="match status" value="1"/>
</dbReference>
<feature type="domain" description="Histidine kinase" evidence="7">
    <location>
        <begin position="468"/>
        <end position="682"/>
    </location>
</feature>
<feature type="coiled-coil region" evidence="6">
    <location>
        <begin position="393"/>
        <end position="452"/>
    </location>
</feature>
<evidence type="ECO:0000313" key="10">
    <source>
        <dbReference type="Proteomes" id="UP001209229"/>
    </source>
</evidence>
<dbReference type="PROSITE" id="PS50112">
    <property type="entry name" value="PAS"/>
    <property type="match status" value="3"/>
</dbReference>
<dbReference type="InterPro" id="IPR004358">
    <property type="entry name" value="Sig_transdc_His_kin-like_C"/>
</dbReference>
<gene>
    <name evidence="9" type="ORF">OM075_09020</name>
</gene>
<dbReference type="SMART" id="SM00388">
    <property type="entry name" value="HisKA"/>
    <property type="match status" value="1"/>
</dbReference>
<evidence type="ECO:0000256" key="5">
    <source>
        <dbReference type="ARBA" id="ARBA00022777"/>
    </source>
</evidence>
<dbReference type="PRINTS" id="PR00344">
    <property type="entry name" value="BCTRLSENSOR"/>
</dbReference>
<feature type="domain" description="PAS" evidence="8">
    <location>
        <begin position="49"/>
        <end position="99"/>
    </location>
</feature>
<keyword evidence="3" id="KW-0597">Phosphoprotein</keyword>
<dbReference type="GO" id="GO:0006355">
    <property type="term" value="P:regulation of DNA-templated transcription"/>
    <property type="evidence" value="ECO:0007669"/>
    <property type="project" value="InterPro"/>
</dbReference>
<dbReference type="RefSeq" id="WP_301190172.1">
    <property type="nucleotide sequence ID" value="NZ_JAPDPJ010000016.1"/>
</dbReference>
<dbReference type="Pfam" id="PF02518">
    <property type="entry name" value="HATPase_c"/>
    <property type="match status" value="1"/>
</dbReference>